<proteinExistence type="predicted"/>
<dbReference type="InterPro" id="IPR058002">
    <property type="entry name" value="Gp82"/>
</dbReference>
<name>A0ABP9XFZ5_9DEIO</name>
<comment type="caution">
    <text evidence="1">The sequence shown here is derived from an EMBL/GenBank/DDBJ whole genome shotgun (WGS) entry which is preliminary data.</text>
</comment>
<evidence type="ECO:0000313" key="2">
    <source>
        <dbReference type="Proteomes" id="UP001404956"/>
    </source>
</evidence>
<dbReference type="EMBL" id="BAABRV010000005">
    <property type="protein sequence ID" value="GAA5533841.1"/>
    <property type="molecule type" value="Genomic_DNA"/>
</dbReference>
<dbReference type="RefSeq" id="WP_345454618.1">
    <property type="nucleotide sequence ID" value="NZ_BAABRV010000005.1"/>
</dbReference>
<gene>
    <name evidence="1" type="ORF">Dalu01_02249</name>
</gene>
<dbReference type="Proteomes" id="UP001404956">
    <property type="component" value="Unassembled WGS sequence"/>
</dbReference>
<sequence>MPLDASRPAEVYLNLNQGGWSIRQDGRVQDWRQEVALKDVTFTVRPAGRDRVRQDGHKQVHAWIKGLLVEEVAASVPARYNPLDCDTFLIRATREPLVRVREARLTRTGQLLNRR</sequence>
<reference evidence="1 2" key="1">
    <citation type="submission" date="2024-02" db="EMBL/GenBank/DDBJ databases">
        <title>Deinococcus aluminii NBRC 112889.</title>
        <authorList>
            <person name="Ichikawa N."/>
            <person name="Katano-Makiyama Y."/>
            <person name="Hidaka K."/>
        </authorList>
    </citation>
    <scope>NUCLEOTIDE SEQUENCE [LARGE SCALE GENOMIC DNA]</scope>
    <source>
        <strain evidence="1 2">NBRC 112889</strain>
    </source>
</reference>
<dbReference type="Pfam" id="PF25735">
    <property type="entry name" value="Phage_L5_gp82"/>
    <property type="match status" value="1"/>
</dbReference>
<evidence type="ECO:0000313" key="1">
    <source>
        <dbReference type="EMBL" id="GAA5533841.1"/>
    </source>
</evidence>
<keyword evidence="2" id="KW-1185">Reference proteome</keyword>
<protein>
    <submittedName>
        <fullName evidence="1">Uncharacterized protein</fullName>
    </submittedName>
</protein>
<accession>A0ABP9XFZ5</accession>
<organism evidence="1 2">
    <name type="scientific">Deinococcus aluminii</name>
    <dbReference type="NCBI Taxonomy" id="1656885"/>
    <lineage>
        <taxon>Bacteria</taxon>
        <taxon>Thermotogati</taxon>
        <taxon>Deinococcota</taxon>
        <taxon>Deinococci</taxon>
        <taxon>Deinococcales</taxon>
        <taxon>Deinococcaceae</taxon>
        <taxon>Deinococcus</taxon>
    </lineage>
</organism>